<accession>A0A9D4LXW8</accession>
<reference evidence="1" key="1">
    <citation type="journal article" date="2019" name="bioRxiv">
        <title>The Genome of the Zebra Mussel, Dreissena polymorpha: A Resource for Invasive Species Research.</title>
        <authorList>
            <person name="McCartney M.A."/>
            <person name="Auch B."/>
            <person name="Kono T."/>
            <person name="Mallez S."/>
            <person name="Zhang Y."/>
            <person name="Obille A."/>
            <person name="Becker A."/>
            <person name="Abrahante J.E."/>
            <person name="Garbe J."/>
            <person name="Badalamenti J.P."/>
            <person name="Herman A."/>
            <person name="Mangelson H."/>
            <person name="Liachko I."/>
            <person name="Sullivan S."/>
            <person name="Sone E.D."/>
            <person name="Koren S."/>
            <person name="Silverstein K.A.T."/>
            <person name="Beckman K.B."/>
            <person name="Gohl D.M."/>
        </authorList>
    </citation>
    <scope>NUCLEOTIDE SEQUENCE</scope>
    <source>
        <strain evidence="1">Duluth1</strain>
        <tissue evidence="1">Whole animal</tissue>
    </source>
</reference>
<keyword evidence="2" id="KW-1185">Reference proteome</keyword>
<dbReference type="EMBL" id="JAIWYP010000002">
    <property type="protein sequence ID" value="KAH3865794.1"/>
    <property type="molecule type" value="Genomic_DNA"/>
</dbReference>
<evidence type="ECO:0000313" key="2">
    <source>
        <dbReference type="Proteomes" id="UP000828390"/>
    </source>
</evidence>
<gene>
    <name evidence="1" type="ORF">DPMN_028837</name>
</gene>
<dbReference type="Proteomes" id="UP000828390">
    <property type="component" value="Unassembled WGS sequence"/>
</dbReference>
<sequence length="111" mass="12738">MITVRRDVYAVRYVGVFLILRFIGLEFKYKEFSVANPMHNFTDPIAQIRGVFNRRRHMVRTFQNATTDVSNRKRKLGSPVIVLATIVVMASKGLLELKEQPTSGVVAEKRQ</sequence>
<name>A0A9D4LXW8_DREPO</name>
<reference evidence="1" key="2">
    <citation type="submission" date="2020-11" db="EMBL/GenBank/DDBJ databases">
        <authorList>
            <person name="McCartney M.A."/>
            <person name="Auch B."/>
            <person name="Kono T."/>
            <person name="Mallez S."/>
            <person name="Becker A."/>
            <person name="Gohl D.M."/>
            <person name="Silverstein K.A.T."/>
            <person name="Koren S."/>
            <person name="Bechman K.B."/>
            <person name="Herman A."/>
            <person name="Abrahante J.E."/>
            <person name="Garbe J."/>
        </authorList>
    </citation>
    <scope>NUCLEOTIDE SEQUENCE</scope>
    <source>
        <strain evidence="1">Duluth1</strain>
        <tissue evidence="1">Whole animal</tissue>
    </source>
</reference>
<protein>
    <submittedName>
        <fullName evidence="1">Uncharacterized protein</fullName>
    </submittedName>
</protein>
<dbReference type="AlphaFoldDB" id="A0A9D4LXW8"/>
<evidence type="ECO:0000313" key="1">
    <source>
        <dbReference type="EMBL" id="KAH3865794.1"/>
    </source>
</evidence>
<organism evidence="1 2">
    <name type="scientific">Dreissena polymorpha</name>
    <name type="common">Zebra mussel</name>
    <name type="synonym">Mytilus polymorpha</name>
    <dbReference type="NCBI Taxonomy" id="45954"/>
    <lineage>
        <taxon>Eukaryota</taxon>
        <taxon>Metazoa</taxon>
        <taxon>Spiralia</taxon>
        <taxon>Lophotrochozoa</taxon>
        <taxon>Mollusca</taxon>
        <taxon>Bivalvia</taxon>
        <taxon>Autobranchia</taxon>
        <taxon>Heteroconchia</taxon>
        <taxon>Euheterodonta</taxon>
        <taxon>Imparidentia</taxon>
        <taxon>Neoheterodontei</taxon>
        <taxon>Myida</taxon>
        <taxon>Dreissenoidea</taxon>
        <taxon>Dreissenidae</taxon>
        <taxon>Dreissena</taxon>
    </lineage>
</organism>
<proteinExistence type="predicted"/>
<comment type="caution">
    <text evidence="1">The sequence shown here is derived from an EMBL/GenBank/DDBJ whole genome shotgun (WGS) entry which is preliminary data.</text>
</comment>